<dbReference type="RefSeq" id="WP_358353540.1">
    <property type="nucleotide sequence ID" value="NZ_JBEZFP010000030.1"/>
</dbReference>
<evidence type="ECO:0000313" key="3">
    <source>
        <dbReference type="Proteomes" id="UP001551482"/>
    </source>
</evidence>
<evidence type="ECO:0000313" key="2">
    <source>
        <dbReference type="EMBL" id="MEU8134676.1"/>
    </source>
</evidence>
<feature type="domain" description="Cysteine-rich" evidence="1">
    <location>
        <begin position="137"/>
        <end position="221"/>
    </location>
</feature>
<keyword evidence="3" id="KW-1185">Reference proteome</keyword>
<gene>
    <name evidence="2" type="ORF">AB0C36_14315</name>
</gene>
<protein>
    <submittedName>
        <fullName evidence="2">(Fe-S)-binding protein</fullName>
    </submittedName>
</protein>
<reference evidence="2 3" key="1">
    <citation type="submission" date="2024-06" db="EMBL/GenBank/DDBJ databases">
        <title>The Natural Products Discovery Center: Release of the First 8490 Sequenced Strains for Exploring Actinobacteria Biosynthetic Diversity.</title>
        <authorList>
            <person name="Kalkreuter E."/>
            <person name="Kautsar S.A."/>
            <person name="Yang D."/>
            <person name="Bader C.D."/>
            <person name="Teijaro C.N."/>
            <person name="Fluegel L."/>
            <person name="Davis C.M."/>
            <person name="Simpson J.R."/>
            <person name="Lauterbach L."/>
            <person name="Steele A.D."/>
            <person name="Gui C."/>
            <person name="Meng S."/>
            <person name="Li G."/>
            <person name="Viehrig K."/>
            <person name="Ye F."/>
            <person name="Su P."/>
            <person name="Kiefer A.F."/>
            <person name="Nichols A."/>
            <person name="Cepeda A.J."/>
            <person name="Yan W."/>
            <person name="Fan B."/>
            <person name="Jiang Y."/>
            <person name="Adhikari A."/>
            <person name="Zheng C.-J."/>
            <person name="Schuster L."/>
            <person name="Cowan T.M."/>
            <person name="Smanski M.J."/>
            <person name="Chevrette M.G."/>
            <person name="De Carvalho L.P.S."/>
            <person name="Shen B."/>
        </authorList>
    </citation>
    <scope>NUCLEOTIDE SEQUENCE [LARGE SCALE GENOMIC DNA]</scope>
    <source>
        <strain evidence="2 3">NPDC048946</strain>
    </source>
</reference>
<dbReference type="Proteomes" id="UP001551482">
    <property type="component" value="Unassembled WGS sequence"/>
</dbReference>
<proteinExistence type="predicted"/>
<dbReference type="PANTHER" id="PTHR30296">
    <property type="entry name" value="UNCHARACTERIZED PROTEIN YKGE"/>
    <property type="match status" value="1"/>
</dbReference>
<dbReference type="InterPro" id="IPR004017">
    <property type="entry name" value="Cys_rich_dom"/>
</dbReference>
<feature type="domain" description="Cysteine-rich" evidence="1">
    <location>
        <begin position="3"/>
        <end position="83"/>
    </location>
</feature>
<dbReference type="Pfam" id="PF02754">
    <property type="entry name" value="CCG"/>
    <property type="match status" value="2"/>
</dbReference>
<comment type="caution">
    <text evidence="2">The sequence shown here is derived from an EMBL/GenBank/DDBJ whole genome shotgun (WGS) entry which is preliminary data.</text>
</comment>
<evidence type="ECO:0000259" key="1">
    <source>
        <dbReference type="Pfam" id="PF02754"/>
    </source>
</evidence>
<sequence length="287" mass="30999">MRIALFITCVNDTAFPETGKSVVRLLRRLGHEVEFPYAQTCCGQMHFNSGYRRDARALARSFAETFEPYDAVVTPSGSCAAMVRDYHPVLAEGARGKGAEAFRTRVAAVAPRVYEFTEFLVDVLGVEDVGAYFPHSVTYHPTCHSARMIGVGDRPLRLLRKVRGLRLAELPRSDECCGFGGTFALKNAETSTAMGRDKVTAVMETGAQVLCAGDNSCLMHIGGVMSRQHTGVKVMHLADILASTGPHPDLEAFPSGDLAYPTLPSLDPVHPTTGLFEADAPAEGAPR</sequence>
<accession>A0ABV3DG66</accession>
<name>A0ABV3DG66_9ACTN</name>
<dbReference type="EMBL" id="JBEZFP010000030">
    <property type="protein sequence ID" value="MEU8134676.1"/>
    <property type="molecule type" value="Genomic_DNA"/>
</dbReference>
<organism evidence="2 3">
    <name type="scientific">Streptodolium elevatio</name>
    <dbReference type="NCBI Taxonomy" id="3157996"/>
    <lineage>
        <taxon>Bacteria</taxon>
        <taxon>Bacillati</taxon>
        <taxon>Actinomycetota</taxon>
        <taxon>Actinomycetes</taxon>
        <taxon>Kitasatosporales</taxon>
        <taxon>Streptomycetaceae</taxon>
        <taxon>Streptodolium</taxon>
    </lineage>
</organism>
<dbReference type="PANTHER" id="PTHR30296:SF0">
    <property type="entry name" value="LACTATE UTILIZATION PROTEIN A"/>
    <property type="match status" value="1"/>
</dbReference>